<dbReference type="GO" id="GO:0004518">
    <property type="term" value="F:nuclease activity"/>
    <property type="evidence" value="ECO:0007669"/>
    <property type="project" value="UniProtKB-KW"/>
</dbReference>
<evidence type="ECO:0000256" key="3">
    <source>
        <dbReference type="ARBA" id="ARBA00022722"/>
    </source>
</evidence>
<comment type="similarity">
    <text evidence="7">Belongs to the PINc/VapC protein family.</text>
</comment>
<evidence type="ECO:0000256" key="6">
    <source>
        <dbReference type="ARBA" id="ARBA00022842"/>
    </source>
</evidence>
<evidence type="ECO:0000313" key="9">
    <source>
        <dbReference type="EMBL" id="CAA9262419.1"/>
    </source>
</evidence>
<protein>
    <recommendedName>
        <fullName evidence="8">PIN domain-containing protein</fullName>
    </recommendedName>
</protein>
<feature type="domain" description="PIN" evidence="8">
    <location>
        <begin position="3"/>
        <end position="92"/>
    </location>
</feature>
<gene>
    <name evidence="9" type="ORF">AVDCRST_MAG77-2745</name>
</gene>
<evidence type="ECO:0000256" key="7">
    <source>
        <dbReference type="ARBA" id="ARBA00038093"/>
    </source>
</evidence>
<dbReference type="InterPro" id="IPR002716">
    <property type="entry name" value="PIN_dom"/>
</dbReference>
<keyword evidence="5" id="KW-0378">Hydrolase</keyword>
<comment type="cofactor">
    <cofactor evidence="1">
        <name>Mg(2+)</name>
        <dbReference type="ChEBI" id="CHEBI:18420"/>
    </cofactor>
</comment>
<evidence type="ECO:0000256" key="5">
    <source>
        <dbReference type="ARBA" id="ARBA00022801"/>
    </source>
</evidence>
<dbReference type="PANTHER" id="PTHR33653">
    <property type="entry name" value="RIBONUCLEASE VAPC2"/>
    <property type="match status" value="1"/>
</dbReference>
<keyword evidence="4" id="KW-0479">Metal-binding</keyword>
<dbReference type="GO" id="GO:0016787">
    <property type="term" value="F:hydrolase activity"/>
    <property type="evidence" value="ECO:0007669"/>
    <property type="project" value="UniProtKB-KW"/>
</dbReference>
<dbReference type="Pfam" id="PF01850">
    <property type="entry name" value="PIN"/>
    <property type="match status" value="1"/>
</dbReference>
<accession>A0A6J4IYK6</accession>
<organism evidence="9">
    <name type="scientific">uncultured Chloroflexota bacterium</name>
    <dbReference type="NCBI Taxonomy" id="166587"/>
    <lineage>
        <taxon>Bacteria</taxon>
        <taxon>Bacillati</taxon>
        <taxon>Chloroflexota</taxon>
        <taxon>environmental samples</taxon>
    </lineage>
</organism>
<dbReference type="PANTHER" id="PTHR33653:SF1">
    <property type="entry name" value="RIBONUCLEASE VAPC2"/>
    <property type="match status" value="1"/>
</dbReference>
<keyword evidence="6" id="KW-0460">Magnesium</keyword>
<dbReference type="SUPFAM" id="SSF88723">
    <property type="entry name" value="PIN domain-like"/>
    <property type="match status" value="1"/>
</dbReference>
<name>A0A6J4IYK6_9CHLR</name>
<proteinExistence type="inferred from homology"/>
<dbReference type="InterPro" id="IPR050556">
    <property type="entry name" value="Type_II_TA_system_RNase"/>
</dbReference>
<reference evidence="9" key="1">
    <citation type="submission" date="2020-02" db="EMBL/GenBank/DDBJ databases">
        <authorList>
            <person name="Meier V. D."/>
        </authorList>
    </citation>
    <scope>NUCLEOTIDE SEQUENCE</scope>
    <source>
        <strain evidence="9">AVDCRST_MAG77</strain>
    </source>
</reference>
<evidence type="ECO:0000256" key="4">
    <source>
        <dbReference type="ARBA" id="ARBA00022723"/>
    </source>
</evidence>
<dbReference type="AlphaFoldDB" id="A0A6J4IYK6"/>
<dbReference type="EMBL" id="CADCTC010000159">
    <property type="protein sequence ID" value="CAA9262419.1"/>
    <property type="molecule type" value="Genomic_DNA"/>
</dbReference>
<dbReference type="InterPro" id="IPR029060">
    <property type="entry name" value="PIN-like_dom_sf"/>
</dbReference>
<evidence type="ECO:0000259" key="8">
    <source>
        <dbReference type="Pfam" id="PF01850"/>
    </source>
</evidence>
<dbReference type="GO" id="GO:0046872">
    <property type="term" value="F:metal ion binding"/>
    <property type="evidence" value="ECO:0007669"/>
    <property type="project" value="UniProtKB-KW"/>
</dbReference>
<evidence type="ECO:0000256" key="2">
    <source>
        <dbReference type="ARBA" id="ARBA00022649"/>
    </source>
</evidence>
<evidence type="ECO:0000256" key="1">
    <source>
        <dbReference type="ARBA" id="ARBA00001946"/>
    </source>
</evidence>
<dbReference type="Gene3D" id="3.40.50.1010">
    <property type="entry name" value="5'-nuclease"/>
    <property type="match status" value="1"/>
</dbReference>
<sequence length="94" mass="10659">MSYLLDTNVISEWIKPRPDPAVVAWLNQVDEDRAFLSVISLAELHRGVELLPHGRRRDQLATWLADRLPARFEARMLPVDAAAAIEWGIVMARA</sequence>
<keyword evidence="2" id="KW-1277">Toxin-antitoxin system</keyword>
<keyword evidence="3" id="KW-0540">Nuclease</keyword>